<dbReference type="OrthoDB" id="7938047at2"/>
<proteinExistence type="predicted"/>
<dbReference type="Proteomes" id="UP000199495">
    <property type="component" value="Unassembled WGS sequence"/>
</dbReference>
<gene>
    <name evidence="3" type="ORF">SAMN04487974_10787</name>
</gene>
<feature type="compositionally biased region" description="Basic and acidic residues" evidence="1">
    <location>
        <begin position="455"/>
        <end position="466"/>
    </location>
</feature>
<feature type="region of interest" description="Disordered" evidence="1">
    <location>
        <begin position="455"/>
        <end position="474"/>
    </location>
</feature>
<keyword evidence="2" id="KW-0732">Signal</keyword>
<feature type="signal peptide" evidence="2">
    <location>
        <begin position="1"/>
        <end position="22"/>
    </location>
</feature>
<protein>
    <submittedName>
        <fullName evidence="3">Putative beta-barrel porin 2</fullName>
    </submittedName>
</protein>
<evidence type="ECO:0000256" key="2">
    <source>
        <dbReference type="SAM" id="SignalP"/>
    </source>
</evidence>
<dbReference type="AlphaFoldDB" id="A0A1G7WSJ6"/>
<dbReference type="RefSeq" id="WP_090596933.1">
    <property type="nucleotide sequence ID" value="NZ_FNCS01000007.1"/>
</dbReference>
<reference evidence="3 4" key="1">
    <citation type="submission" date="2016-10" db="EMBL/GenBank/DDBJ databases">
        <authorList>
            <person name="de Groot N.N."/>
        </authorList>
    </citation>
    <scope>NUCLEOTIDE SEQUENCE [LARGE SCALE GENOMIC DNA]</scope>
    <source>
        <strain evidence="3 4">CGMCC 1.10267</strain>
    </source>
</reference>
<feature type="chain" id="PRO_5011683849" evidence="2">
    <location>
        <begin position="23"/>
        <end position="474"/>
    </location>
</feature>
<evidence type="ECO:0000313" key="3">
    <source>
        <dbReference type="EMBL" id="SDG74858.1"/>
    </source>
</evidence>
<dbReference type="STRING" id="440168.SAMN04487974_10787"/>
<accession>A0A1G7WSJ6</accession>
<dbReference type="InterPro" id="IPR018759">
    <property type="entry name" value="BBP2_2"/>
</dbReference>
<evidence type="ECO:0000256" key="1">
    <source>
        <dbReference type="SAM" id="MobiDB-lite"/>
    </source>
</evidence>
<keyword evidence="4" id="KW-1185">Reference proteome</keyword>
<dbReference type="EMBL" id="FNCS01000007">
    <property type="protein sequence ID" value="SDG74858.1"/>
    <property type="molecule type" value="Genomic_DNA"/>
</dbReference>
<organism evidence="3 4">
    <name type="scientific">Pelagibacterium luteolum</name>
    <dbReference type="NCBI Taxonomy" id="440168"/>
    <lineage>
        <taxon>Bacteria</taxon>
        <taxon>Pseudomonadati</taxon>
        <taxon>Pseudomonadota</taxon>
        <taxon>Alphaproteobacteria</taxon>
        <taxon>Hyphomicrobiales</taxon>
        <taxon>Devosiaceae</taxon>
        <taxon>Pelagibacterium</taxon>
    </lineage>
</organism>
<name>A0A1G7WSJ6_9HYPH</name>
<evidence type="ECO:0000313" key="4">
    <source>
        <dbReference type="Proteomes" id="UP000199495"/>
    </source>
</evidence>
<sequence length="474" mass="48806">MPRAAAPLAVLLLAGAGTIAFAALAMAQGDGSATDNPDLLRGPVGVGCRPGTLCHFPPIDPNAPQRPVAPIVIAQPAASPTPAPAIMPAVSPTATDSFVASPPMGVPFAEPSREWDTEYALSLRGAYVRSDAGERFELLAIPEIALSRQALATDIGIGASATVIAPNTSDARLGAADIDASVTHRLSPGAALNFDASLEFTEDDPSGLTVEDADVDSAPQTIDGAVSLAYGQRLGQFDLVALGDLSRRWVGDTTLDDGTSVDNSDDDVFGYGAGLRVGYAVTPIIGTFVSGRAGREDYSNPDTDLGISRSGADYTLRGGITGNWSDVVTLEASVGSGWRDFDNSALEDAQSWLYGAAIGFAPNSTTQLVASLDTRLSGGSGASGASTSYDAALEATHRITPWLALRANVSAGWDVPVDGSATTRTSGLGTGADIAIGPHTSATLDYGYGWREDPNAVDPSREEHRISGGITLRY</sequence>
<dbReference type="Pfam" id="PF10082">
    <property type="entry name" value="BBP2_2"/>
    <property type="match status" value="1"/>
</dbReference>